<dbReference type="InterPro" id="IPR008902">
    <property type="entry name" value="Rhamnosid_concanavalin"/>
</dbReference>
<dbReference type="Pfam" id="PF25788">
    <property type="entry name" value="Ig_Rha78A_N"/>
    <property type="match status" value="1"/>
</dbReference>
<evidence type="ECO:0000259" key="12">
    <source>
        <dbReference type="Pfam" id="PF08531"/>
    </source>
</evidence>
<keyword evidence="5" id="KW-0285">Flavoprotein</keyword>
<dbReference type="InterPro" id="IPR000172">
    <property type="entry name" value="GMC_OxRdtase_N"/>
</dbReference>
<dbReference type="InterPro" id="IPR016007">
    <property type="entry name" value="Alpha_rhamnosid"/>
</dbReference>
<feature type="domain" description="Alpha-L-rhamnosidase six-hairpin glycosidase" evidence="13">
    <location>
        <begin position="455"/>
        <end position="809"/>
    </location>
</feature>
<evidence type="ECO:0000256" key="3">
    <source>
        <dbReference type="ARBA" id="ARBA00010790"/>
    </source>
</evidence>
<dbReference type="Pfam" id="PF05199">
    <property type="entry name" value="GMC_oxred_C"/>
    <property type="match status" value="1"/>
</dbReference>
<dbReference type="InterPro" id="IPR036188">
    <property type="entry name" value="FAD/NAD-bd_sf"/>
</dbReference>
<dbReference type="Pfam" id="PF05592">
    <property type="entry name" value="Bac_rhamnosid"/>
    <property type="match status" value="1"/>
</dbReference>
<evidence type="ECO:0000256" key="1">
    <source>
        <dbReference type="ARBA" id="ARBA00001445"/>
    </source>
</evidence>
<feature type="domain" description="Alpha-L-rhamnosidase concanavalin-like" evidence="11">
    <location>
        <begin position="344"/>
        <end position="450"/>
    </location>
</feature>
<dbReference type="InterPro" id="IPR035398">
    <property type="entry name" value="Bac_rhamnosid_C"/>
</dbReference>
<evidence type="ECO:0000313" key="16">
    <source>
        <dbReference type="Proteomes" id="UP001265746"/>
    </source>
</evidence>
<evidence type="ECO:0000259" key="11">
    <source>
        <dbReference type="Pfam" id="PF05592"/>
    </source>
</evidence>
<comment type="caution">
    <text evidence="15">The sequence shown here is derived from an EMBL/GenBank/DDBJ whole genome shotgun (WGS) entry which is preliminary data.</text>
</comment>
<evidence type="ECO:0000259" key="10">
    <source>
        <dbReference type="Pfam" id="PF05199"/>
    </source>
</evidence>
<dbReference type="InterPro" id="IPR027424">
    <property type="entry name" value="Glucose_Oxidase_domain_2"/>
</dbReference>
<evidence type="ECO:0000256" key="8">
    <source>
        <dbReference type="ARBA" id="ARBA00023002"/>
    </source>
</evidence>
<dbReference type="PANTHER" id="PTHR33307:SF6">
    <property type="entry name" value="ALPHA-RHAMNOSIDASE (EUROFUNG)-RELATED"/>
    <property type="match status" value="1"/>
</dbReference>
<dbReference type="GO" id="GO:0050660">
    <property type="term" value="F:flavin adenine dinucleotide binding"/>
    <property type="evidence" value="ECO:0007669"/>
    <property type="project" value="InterPro"/>
</dbReference>
<evidence type="ECO:0000256" key="5">
    <source>
        <dbReference type="ARBA" id="ARBA00022630"/>
    </source>
</evidence>
<dbReference type="SUPFAM" id="SSF51905">
    <property type="entry name" value="FAD/NAD(P)-binding domain"/>
    <property type="match status" value="1"/>
</dbReference>
<dbReference type="Gene3D" id="4.10.450.10">
    <property type="entry name" value="Glucose Oxidase, domain 2"/>
    <property type="match status" value="1"/>
</dbReference>
<dbReference type="Pfam" id="PF17389">
    <property type="entry name" value="Bac_rhamnosid6H"/>
    <property type="match status" value="1"/>
</dbReference>
<dbReference type="GO" id="GO:0016614">
    <property type="term" value="F:oxidoreductase activity, acting on CH-OH group of donors"/>
    <property type="evidence" value="ECO:0007669"/>
    <property type="project" value="InterPro"/>
</dbReference>
<reference evidence="15" key="1">
    <citation type="submission" date="2023-06" db="EMBL/GenBank/DDBJ databases">
        <authorList>
            <person name="Noh H."/>
        </authorList>
    </citation>
    <scope>NUCLEOTIDE SEQUENCE</scope>
    <source>
        <strain evidence="15">DUCC20226</strain>
    </source>
</reference>
<dbReference type="Gene3D" id="2.60.40.10">
    <property type="entry name" value="Immunoglobulins"/>
    <property type="match status" value="1"/>
</dbReference>
<dbReference type="Gene3D" id="3.30.560.10">
    <property type="entry name" value="Glucose Oxidase, domain 3"/>
    <property type="match status" value="1"/>
</dbReference>
<dbReference type="Gene3D" id="3.50.50.60">
    <property type="entry name" value="FAD/NAD(P)-binding domain"/>
    <property type="match status" value="1"/>
</dbReference>
<evidence type="ECO:0000259" key="13">
    <source>
        <dbReference type="Pfam" id="PF17389"/>
    </source>
</evidence>
<dbReference type="SUPFAM" id="SSF54373">
    <property type="entry name" value="FAD-linked reductases, C-terminal domain"/>
    <property type="match status" value="1"/>
</dbReference>
<dbReference type="Proteomes" id="UP001265746">
    <property type="component" value="Unassembled WGS sequence"/>
</dbReference>
<comment type="similarity">
    <text evidence="3">Belongs to the GMC oxidoreductase family.</text>
</comment>
<comment type="cofactor">
    <cofactor evidence="2">
        <name>FAD</name>
        <dbReference type="ChEBI" id="CHEBI:57692"/>
    </cofactor>
</comment>
<proteinExistence type="inferred from homology"/>
<evidence type="ECO:0000259" key="9">
    <source>
        <dbReference type="Pfam" id="PF00732"/>
    </source>
</evidence>
<dbReference type="Pfam" id="PF17390">
    <property type="entry name" value="Bac_rhamnosid_C"/>
    <property type="match status" value="1"/>
</dbReference>
<evidence type="ECO:0000256" key="7">
    <source>
        <dbReference type="ARBA" id="ARBA00022827"/>
    </source>
</evidence>
<feature type="domain" description="Glucose-methanol-choline oxidoreductase N-terminal" evidence="9">
    <location>
        <begin position="943"/>
        <end position="1261"/>
    </location>
</feature>
<organism evidence="15 16">
    <name type="scientific">Phomopsis amygdali</name>
    <name type="common">Fusicoccum amygdali</name>
    <dbReference type="NCBI Taxonomy" id="1214568"/>
    <lineage>
        <taxon>Eukaryota</taxon>
        <taxon>Fungi</taxon>
        <taxon>Dikarya</taxon>
        <taxon>Ascomycota</taxon>
        <taxon>Pezizomycotina</taxon>
        <taxon>Sordariomycetes</taxon>
        <taxon>Sordariomycetidae</taxon>
        <taxon>Diaporthales</taxon>
        <taxon>Diaporthaceae</taxon>
        <taxon>Diaporthe</taxon>
    </lineage>
</organism>
<evidence type="ECO:0000256" key="6">
    <source>
        <dbReference type="ARBA" id="ARBA00022801"/>
    </source>
</evidence>
<accession>A0AAD9SNL2</accession>
<dbReference type="InterPro" id="IPR007867">
    <property type="entry name" value="GMC_OxRtase_C"/>
</dbReference>
<evidence type="ECO:0000259" key="14">
    <source>
        <dbReference type="Pfam" id="PF17390"/>
    </source>
</evidence>
<dbReference type="PANTHER" id="PTHR33307">
    <property type="entry name" value="ALPHA-RHAMNOSIDASE (EUROFUNG)"/>
    <property type="match status" value="1"/>
</dbReference>
<dbReference type="Pfam" id="PF00732">
    <property type="entry name" value="GMC_oxred_N"/>
    <property type="match status" value="1"/>
</dbReference>
<dbReference type="InterPro" id="IPR012341">
    <property type="entry name" value="6hp_glycosidase-like_sf"/>
</dbReference>
<dbReference type="EC" id="3.2.1.40" evidence="4"/>
<keyword evidence="7" id="KW-0274">FAD</keyword>
<dbReference type="Gene3D" id="1.50.10.10">
    <property type="match status" value="1"/>
</dbReference>
<dbReference type="GO" id="GO:0030596">
    <property type="term" value="F:alpha-L-rhamnosidase activity"/>
    <property type="evidence" value="ECO:0007669"/>
    <property type="project" value="UniProtKB-EC"/>
</dbReference>
<dbReference type="InterPro" id="IPR008928">
    <property type="entry name" value="6-hairpin_glycosidase_sf"/>
</dbReference>
<dbReference type="Gene3D" id="2.60.420.10">
    <property type="entry name" value="Maltose phosphorylase, domain 3"/>
    <property type="match status" value="1"/>
</dbReference>
<keyword evidence="8" id="KW-0560">Oxidoreductase</keyword>
<sequence length="1537" mass="168602">MADVRVTSLRFDHHPDTDPLGIGTAEPRLSWSFAGEAKNWKQTGYEVEICKAGQADNKQFHVDKTDGSLFIAWPSTPLKSRETATVRVKAIGTGDKGDSTTEWSKQQNVEAGLLQRSDWSAKFVTSTQQTPKDRPHRPILFRSPVFQVETKDKVSGSNKPRARLYITALGVYEAHINGTRVGGLQMTPGWTSYNHRLPYQVFDVTDYLDWSSQNVLGVEVAEGWYAGRLTWVPGVRNVYGSQLGVLAQLEIQNPDGSVIQQVISDESWSAHPSSLVTSELYDGEVYDMRDDLPGNWKVASFDQGQSWNRVSVLDFGWDKVSLISPDVPAVRVTENVRPKKIFRSKSGKTLVDFGQNLVGKIQILRALHFKEGHSVTLRHAEVLENGELGTRPLRSAGATDTIVFGNGSTLKDWTPRFTFHGFRYLELNGWTLDDTDSPPTADNIVALVMHSDMARTGSFDCSNSLVNQLHSNVVWSMRGNFLSVPTDCPQRDERLGWTGDIQVFSPTASFLYSSAGLLANWLQDLAVDQNDTGGIVPVVIPDVLTGRSSWPNEPQAVWDDVAIILPWVIYQWTGDVDVLRRQLPSMQTYIDKSIRRDPRNGLLWDPTLWQLGDWLDPNAPPSEPGLARTDGTLVADAYLVYVTGLMAKISAVVGDETLADKYQNDHAHLKAAFQDTYVASSGLVVSDSQTALALALCFSLHSSPDQIRNASDRLARLVKYSKYRVSTGFAGTPLVLHALSRNKDHVQLAYRMLLEKECPSWLYPVSMGATTTWERWDSMLPDGTINPGEMTSFNHYALGSVASWLHEVVGGINMLDPGWKKFRVAPVPGGDLTNVDLKFESPNGSIAVKWNISEGRNLRLIIDVPPNTEALIVLPGQKDDGEGSWVGSGRYEYNVPYEAPGKWPPLAILTVIMKLWLLVSALAVNIQATTVTNDTSVAANRTFDYIIIGAGLTGITVGNKLSEKGFSTLIIEAGPDPRWNHKVYDVEDRVQHDPYCNWLYPAYDEDGGLLSKTIDSGACIGGINGMVWLRPTPTEVDKLEALGNLGWNWDSLEPYMIATEKNTPPDEIQIQQGAGIDPAVHGYHGHINVSFPIPMRIHHAVELYKESLPLVFPGLEIGNDLSNRNPDGTVSASTSWTIWHDDVTEMYRRSSAADGYLWAPDQNRDNLTVLTNHKADKILFSSDLTARGVMFGTKPGAEVPGSQPGLHIVHGKKEIILASGSLASAPVLERSGIGSPDVLAAAGMPQIVDLPGVGVNLVDQPGTGTSALVAEAYQNDTSIIDGRTLFAPEISLVNAEQIWGGENANIYSQLASPDILESRAQDLVAAGGAATLQGAKIVLNTTIDLIVSHDSDTSGGKVPVVEFISESYPTVLSAIFWPLMPLSRGHIHINSSDLFDDPIITPRFLTDQFDRDVAVAVSRRSTTLFASAPFEEIVADPYYDPPIGPNATDTEWLAWYKKTSFGASHWFGSTAMLPRDLGGVVDSNLQVYGTKKLRIVDAGILPFEITSHPMPLLYAVAQKAAALVLSDSSVEYKHADH</sequence>
<name>A0AAD9SNL2_PHOAM</name>
<dbReference type="Gene3D" id="2.60.120.260">
    <property type="entry name" value="Galactose-binding domain-like"/>
    <property type="match status" value="2"/>
</dbReference>
<comment type="catalytic activity">
    <reaction evidence="1">
        <text>Hydrolysis of terminal non-reducing alpha-L-rhamnose residues in alpha-L-rhamnosides.</text>
        <dbReference type="EC" id="3.2.1.40"/>
    </reaction>
</comment>
<dbReference type="GO" id="GO:0005975">
    <property type="term" value="P:carbohydrate metabolic process"/>
    <property type="evidence" value="ECO:0007669"/>
    <property type="project" value="InterPro"/>
</dbReference>
<evidence type="ECO:0000256" key="2">
    <source>
        <dbReference type="ARBA" id="ARBA00001974"/>
    </source>
</evidence>
<dbReference type="InterPro" id="IPR013783">
    <property type="entry name" value="Ig-like_fold"/>
</dbReference>
<evidence type="ECO:0000256" key="4">
    <source>
        <dbReference type="ARBA" id="ARBA00012652"/>
    </source>
</evidence>
<dbReference type="InterPro" id="IPR013737">
    <property type="entry name" value="Bac_rhamnosid_N"/>
</dbReference>
<keyword evidence="16" id="KW-1185">Reference proteome</keyword>
<dbReference type="InterPro" id="IPR035396">
    <property type="entry name" value="Bac_rhamnosid6H"/>
</dbReference>
<feature type="domain" description="Alpha-L-rhamnosidase C-terminal" evidence="14">
    <location>
        <begin position="811"/>
        <end position="882"/>
    </location>
</feature>
<dbReference type="SUPFAM" id="SSF48208">
    <property type="entry name" value="Six-hairpin glycosidases"/>
    <property type="match status" value="1"/>
</dbReference>
<dbReference type="Pfam" id="PF08531">
    <property type="entry name" value="Bac_rhamnosid_N"/>
    <property type="match status" value="1"/>
</dbReference>
<feature type="domain" description="Bacterial alpha-L-rhamnosidase N-terminal" evidence="12">
    <location>
        <begin position="161"/>
        <end position="334"/>
    </location>
</feature>
<evidence type="ECO:0000313" key="15">
    <source>
        <dbReference type="EMBL" id="KAK2611731.1"/>
    </source>
</evidence>
<protein>
    <recommendedName>
        <fullName evidence="4">alpha-L-rhamnosidase</fullName>
        <ecNumber evidence="4">3.2.1.40</ecNumber>
    </recommendedName>
</protein>
<dbReference type="EMBL" id="JAUJFL010000002">
    <property type="protein sequence ID" value="KAK2611731.1"/>
    <property type="molecule type" value="Genomic_DNA"/>
</dbReference>
<feature type="domain" description="Glucose-methanol-choline oxidoreductase C-terminal" evidence="10">
    <location>
        <begin position="1381"/>
        <end position="1517"/>
    </location>
</feature>
<gene>
    <name evidence="15" type="ORF">N8I77_005055</name>
</gene>
<keyword evidence="6" id="KW-0378">Hydrolase</keyword>